<gene>
    <name evidence="3" type="ORF">LOTGIDRAFT_155581</name>
</gene>
<dbReference type="CTD" id="20236748"/>
<keyword evidence="2" id="KW-0472">Membrane</keyword>
<evidence type="ECO:0000313" key="4">
    <source>
        <dbReference type="Proteomes" id="UP000030746"/>
    </source>
</evidence>
<dbReference type="PANTHER" id="PTHR13225:SF3">
    <property type="entry name" value="UPF0489 PROTEIN C5ORF22"/>
    <property type="match status" value="1"/>
</dbReference>
<dbReference type="OrthoDB" id="418142at2759"/>
<organism evidence="3 4">
    <name type="scientific">Lottia gigantea</name>
    <name type="common">Giant owl limpet</name>
    <dbReference type="NCBI Taxonomy" id="225164"/>
    <lineage>
        <taxon>Eukaryota</taxon>
        <taxon>Metazoa</taxon>
        <taxon>Spiralia</taxon>
        <taxon>Lophotrochozoa</taxon>
        <taxon>Mollusca</taxon>
        <taxon>Gastropoda</taxon>
        <taxon>Patellogastropoda</taxon>
        <taxon>Lottioidea</taxon>
        <taxon>Lottiidae</taxon>
        <taxon>Lottia</taxon>
    </lineage>
</organism>
<dbReference type="HOGENOM" id="CLU_039882_0_0_1"/>
<dbReference type="EMBL" id="KB203566">
    <property type="protein sequence ID" value="ESO84246.1"/>
    <property type="molecule type" value="Genomic_DNA"/>
</dbReference>
<protein>
    <submittedName>
        <fullName evidence="3">Uncharacterized protein</fullName>
    </submittedName>
</protein>
<evidence type="ECO:0000256" key="2">
    <source>
        <dbReference type="SAM" id="Phobius"/>
    </source>
</evidence>
<accession>V3ZTK2</accession>
<dbReference type="RefSeq" id="XP_009065365.1">
    <property type="nucleotide sequence ID" value="XM_009067117.1"/>
</dbReference>
<dbReference type="GeneID" id="20236748"/>
<reference evidence="3 4" key="1">
    <citation type="journal article" date="2013" name="Nature">
        <title>Insights into bilaterian evolution from three spiralian genomes.</title>
        <authorList>
            <person name="Simakov O."/>
            <person name="Marletaz F."/>
            <person name="Cho S.J."/>
            <person name="Edsinger-Gonzales E."/>
            <person name="Havlak P."/>
            <person name="Hellsten U."/>
            <person name="Kuo D.H."/>
            <person name="Larsson T."/>
            <person name="Lv J."/>
            <person name="Arendt D."/>
            <person name="Savage R."/>
            <person name="Osoegawa K."/>
            <person name="de Jong P."/>
            <person name="Grimwood J."/>
            <person name="Chapman J.A."/>
            <person name="Shapiro H."/>
            <person name="Aerts A."/>
            <person name="Otillar R.P."/>
            <person name="Terry A.Y."/>
            <person name="Boore J.L."/>
            <person name="Grigoriev I.V."/>
            <person name="Lindberg D.R."/>
            <person name="Seaver E.C."/>
            <person name="Weisblat D.A."/>
            <person name="Putnam N.H."/>
            <person name="Rokhsar D.S."/>
        </authorList>
    </citation>
    <scope>NUCLEOTIDE SEQUENCE [LARGE SCALE GENOMIC DNA]</scope>
</reference>
<proteinExistence type="inferred from homology"/>
<comment type="similarity">
    <text evidence="1">Belongs to the UPF0489 family.</text>
</comment>
<evidence type="ECO:0000256" key="1">
    <source>
        <dbReference type="ARBA" id="ARBA00007099"/>
    </source>
</evidence>
<dbReference type="OMA" id="SEDAMIC"/>
<feature type="transmembrane region" description="Helical" evidence="2">
    <location>
        <begin position="12"/>
        <end position="33"/>
    </location>
</feature>
<sequence length="522" mass="59148">MSGLRKLKLFQCRTNHFLLLAFIVWTSVFLIFWRARDATSNAMLVHKRCKECMNTTGVLRAASKHSTEYRGLTPIYIVEEHHEVLPYWFGSAQKGLIPKTNNVLLHIDGHIDGAPPPIFEILPLFRQPVSSAEVKAMMQQNDVFIAGAAQSGLISRFIWVWPPWDKNLTAINNDHIQATVEMGLVKGLPQGHAYPVCFCLIASEPSTASTLSLMNKCIHITENVRELDWSESEIPKSKCDIKRTLSVEVVNENKALELSKSDNWLTENDNIILDIDEDYYGCEPAIQPLYDVGITDKKSDSMTYLVGKIFCPVDINQERQFDTIFYDLIQQIKTIKSYSQRRNLEISKENESKALFTALKDKVKSNNLEQYLCKDKSLGRAIIVLIKYLFSATQFQLSAISKVGLCLSVSSKTFQFNPADGMRLCDGFNRPNRTMVFFHTPDLPEINLRTANLEGILRSTPTPAIVTICRSVRDGYSPLKYFEKIESDILKTLKNTYNINHDSIHYDDGLLGGKAGLPSRHL</sequence>
<dbReference type="PANTHER" id="PTHR13225">
    <property type="entry name" value="MISEXPRESSION SUPPRESSOR OF RAS 6"/>
    <property type="match status" value="1"/>
</dbReference>
<dbReference type="Proteomes" id="UP000030746">
    <property type="component" value="Unassembled WGS sequence"/>
</dbReference>
<name>V3ZTK2_LOTGI</name>
<keyword evidence="2" id="KW-1133">Transmembrane helix</keyword>
<keyword evidence="4" id="KW-1185">Reference proteome</keyword>
<dbReference type="AlphaFoldDB" id="V3ZTK2"/>
<dbReference type="Pfam" id="PF12640">
    <property type="entry name" value="UPF0489"/>
    <property type="match status" value="1"/>
</dbReference>
<evidence type="ECO:0000313" key="3">
    <source>
        <dbReference type="EMBL" id="ESO84246.1"/>
    </source>
</evidence>
<dbReference type="InterPro" id="IPR024131">
    <property type="entry name" value="UPF0489"/>
</dbReference>
<dbReference type="KEGG" id="lgi:LOTGIDRAFT_155581"/>
<keyword evidence="2" id="KW-0812">Transmembrane</keyword>